<reference evidence="3" key="1">
    <citation type="journal article" date="2019" name="Int. J. Syst. Evol. Microbiol.">
        <title>The Global Catalogue of Microorganisms (GCM) 10K type strain sequencing project: providing services to taxonomists for standard genome sequencing and annotation.</title>
        <authorList>
            <consortium name="The Broad Institute Genomics Platform"/>
            <consortium name="The Broad Institute Genome Sequencing Center for Infectious Disease"/>
            <person name="Wu L."/>
            <person name="Ma J."/>
        </authorList>
    </citation>
    <scope>NUCLEOTIDE SEQUENCE [LARGE SCALE GENOMIC DNA]</scope>
    <source>
        <strain evidence="3">JCM 15442</strain>
    </source>
</reference>
<feature type="signal peptide" evidence="1">
    <location>
        <begin position="1"/>
        <end position="17"/>
    </location>
</feature>
<sequence length="80" mass="8633">MRRLLLLATLLGGGALAQNALPGVLTIRFLDVGQGDAVLITAPEGQSLLYDGGRLVLRHQSCVRPSKRQLKIETGFLSMF</sequence>
<keyword evidence="3" id="KW-1185">Reference proteome</keyword>
<evidence type="ECO:0000313" key="3">
    <source>
        <dbReference type="Proteomes" id="UP000639973"/>
    </source>
</evidence>
<feature type="chain" id="PRO_5047163713" evidence="1">
    <location>
        <begin position="18"/>
        <end position="80"/>
    </location>
</feature>
<evidence type="ECO:0000256" key="1">
    <source>
        <dbReference type="SAM" id="SignalP"/>
    </source>
</evidence>
<organism evidence="2 3">
    <name type="scientific">Deinococcus aerolatus</name>
    <dbReference type="NCBI Taxonomy" id="522487"/>
    <lineage>
        <taxon>Bacteria</taxon>
        <taxon>Thermotogati</taxon>
        <taxon>Deinococcota</taxon>
        <taxon>Deinococci</taxon>
        <taxon>Deinococcales</taxon>
        <taxon>Deinococcaceae</taxon>
        <taxon>Deinococcus</taxon>
    </lineage>
</organism>
<protein>
    <submittedName>
        <fullName evidence="2">Uncharacterized protein</fullName>
    </submittedName>
</protein>
<evidence type="ECO:0000313" key="2">
    <source>
        <dbReference type="EMBL" id="GGL88207.1"/>
    </source>
</evidence>
<dbReference type="EMBL" id="BMOL01000014">
    <property type="protein sequence ID" value="GGL88207.1"/>
    <property type="molecule type" value="Genomic_DNA"/>
</dbReference>
<accession>A0ABQ2GDM1</accession>
<gene>
    <name evidence="2" type="ORF">GCM10010840_27820</name>
</gene>
<name>A0ABQ2GDM1_9DEIO</name>
<comment type="caution">
    <text evidence="2">The sequence shown here is derived from an EMBL/GenBank/DDBJ whole genome shotgun (WGS) entry which is preliminary data.</text>
</comment>
<keyword evidence="1" id="KW-0732">Signal</keyword>
<dbReference type="Proteomes" id="UP000639973">
    <property type="component" value="Unassembled WGS sequence"/>
</dbReference>
<proteinExistence type="predicted"/>